<comment type="function">
    <text evidence="15">Acts in the modification of cell walls via demethylesterification of cell wall pectin.</text>
</comment>
<dbReference type="FunFam" id="1.20.140.40:FF:000004">
    <property type="entry name" value="Pectinesterase"/>
    <property type="match status" value="2"/>
</dbReference>
<keyword evidence="9" id="KW-0378">Hydrolase</keyword>
<evidence type="ECO:0000256" key="12">
    <source>
        <dbReference type="ARBA" id="ARBA00023180"/>
    </source>
</evidence>
<feature type="domain" description="Pectinesterase inhibitor" evidence="18">
    <location>
        <begin position="559"/>
        <end position="714"/>
    </location>
</feature>
<dbReference type="Proteomes" id="UP000243975">
    <property type="component" value="Unassembled WGS sequence"/>
</dbReference>
<comment type="caution">
    <text evidence="19">The sequence shown here is derived from an EMBL/GenBank/DDBJ whole genome shotgun (WGS) entry which is preliminary data.</text>
</comment>
<dbReference type="GO" id="GO:0005576">
    <property type="term" value="C:extracellular region"/>
    <property type="evidence" value="ECO:0007669"/>
    <property type="project" value="UniProtKB-SubCell"/>
</dbReference>
<dbReference type="SUPFAM" id="SSF51126">
    <property type="entry name" value="Pectin lyase-like"/>
    <property type="match status" value="2"/>
</dbReference>
<evidence type="ECO:0000256" key="11">
    <source>
        <dbReference type="ARBA" id="ARBA00023157"/>
    </source>
</evidence>
<dbReference type="GO" id="GO:0042545">
    <property type="term" value="P:cell wall modification"/>
    <property type="evidence" value="ECO:0007669"/>
    <property type="project" value="InterPro"/>
</dbReference>
<dbReference type="CDD" id="cd15798">
    <property type="entry name" value="PMEI-like_3"/>
    <property type="match status" value="2"/>
</dbReference>
<dbReference type="PANTHER" id="PTHR31707">
    <property type="entry name" value="PECTINESTERASE"/>
    <property type="match status" value="1"/>
</dbReference>
<dbReference type="Gene3D" id="1.20.140.40">
    <property type="entry name" value="Invertase/pectin methylesterase inhibitor family protein"/>
    <property type="match status" value="2"/>
</dbReference>
<dbReference type="InterPro" id="IPR011050">
    <property type="entry name" value="Pectin_lyase_fold/virulence"/>
</dbReference>
<dbReference type="Gramene" id="KVH94485">
    <property type="protein sequence ID" value="KVH94485"/>
    <property type="gene ID" value="Ccrd_003442"/>
</dbReference>
<dbReference type="InterPro" id="IPR006501">
    <property type="entry name" value="Pectinesterase_inhib_dom"/>
</dbReference>
<dbReference type="SMART" id="SM00856">
    <property type="entry name" value="PMEI"/>
    <property type="match status" value="2"/>
</dbReference>
<dbReference type="AlphaFoldDB" id="A0A103XPH8"/>
<evidence type="ECO:0000256" key="3">
    <source>
        <dbReference type="ARBA" id="ARBA00005184"/>
    </source>
</evidence>
<comment type="subcellular location">
    <subcellularLocation>
        <location evidence="1">Cell envelope</location>
    </subcellularLocation>
    <subcellularLocation>
        <location evidence="2">Secreted</location>
    </subcellularLocation>
</comment>
<keyword evidence="11" id="KW-1015">Disulfide bond</keyword>
<keyword evidence="10" id="KW-0063">Aspartyl esterase</keyword>
<feature type="active site" evidence="16">
    <location>
        <position position="932"/>
    </location>
</feature>
<dbReference type="FunFam" id="2.160.20.10:FF:000001">
    <property type="entry name" value="Pectinesterase"/>
    <property type="match status" value="2"/>
</dbReference>
<evidence type="ECO:0000256" key="6">
    <source>
        <dbReference type="ARBA" id="ARBA00013229"/>
    </source>
</evidence>
<evidence type="ECO:0000259" key="18">
    <source>
        <dbReference type="SMART" id="SM00856"/>
    </source>
</evidence>
<proteinExistence type="inferred from homology"/>
<comment type="similarity">
    <text evidence="4">In the N-terminal section; belongs to the PMEI family.</text>
</comment>
<feature type="chain" id="PRO_5007118968" description="pectinesterase" evidence="17">
    <location>
        <begin position="25"/>
        <end position="1093"/>
    </location>
</feature>
<dbReference type="InterPro" id="IPR000070">
    <property type="entry name" value="Pectinesterase_cat"/>
</dbReference>
<accession>A0A103XPH8</accession>
<evidence type="ECO:0000256" key="1">
    <source>
        <dbReference type="ARBA" id="ARBA00004196"/>
    </source>
</evidence>
<sequence length="1093" mass="119131">MASTYISNLLFFSSLLLLICSSSAQSSGAAVCNDTPYPSFCRTSLPINNSSANLHDYGRFSIRKSIATATKFSNAIDKYLTTTSGLTMAAIRALQDCQYLARLNVDFLSNTYQTVNAGQTSLPATKSEEDQTMLSAILTNTQTCIDGLQANAASWTSKNDIVATMQNDDKLFSVSLALFNKGWGESKAVFETVGRRKLLQAGAAGNQVVVSNIVVVRQDGSGNFTTITDAINFAPNNSASSAGYFLIYVTAGVYEEYVNIPKNKKYLMMIGDGINQTVITGNHSVADGWTTFNSATFIVVAPNFVAVNITIRNTAGAVKHQAVALRNGADLSAFYRCSFEGYQDTLYTHSLRQFYRECDISGTVDFIFGNAAVVFQNCNMYPRLPMSGQFNAVTAQGRTDPGQNTGTSIQKCNIRPADDLASSGGSTKTYLGRPWKEYSRTVYMQTFMDSLITPAGWSIWSGDFALNTSYYAEFNNSGPGSDTSQRVTWPGFHVIDATVAVNFTASVFIPGDDFLPQTGVPYDGGFLKFPSHPSMADSTSIPNFIFFSSLLLSISSTTTTVATTASVCKDTPYPSFCQTFIPINNSSSNLHDYGRFSIRKSISTATKFSNLIDKYLTTSTTVTTAVIHALQDCQYLARLNVDFLLATYRTVSAGQTSLPATTSEHAQTMLSAILTNTQTCIDGLQTNAASWTSKNGVFYHIQNDNKLYSVSLALFNKGWGSKTNNKFDFSNRKQTGFGNDRFPRFKMSEQSTAIFETVGNGRRKVVQGGGAGDEVDVSDVVVVSQDGSGNFTTIADAVDFAPNKSASGAGYFLVYVTAGVYEEYVNIHKKKKYLMMIGDGINQTVITGNHSVADGWTTFQSGTFIVAAPYFVAMNITIRNTAGPTKHQAVALRNGADFSTFYRCSFEGYQDTLYAHSLRQFYRECDIYGTVDFIFGNAAVVFQNCNIYPRLPMRGQFNAITAQGRNDPGQNTGTSIQKCNIREADDLAAGDGTTVTYLGRPWRAFSRTVYMQSFMDELISPAGWLKWSSDSALITLYYGEFNNSGPGSETSERVPWPGFHVINAMDAVNFTAAVLIHGDDFLPQTGVPYDSGL</sequence>
<keyword evidence="20" id="KW-1185">Reference proteome</keyword>
<dbReference type="UniPathway" id="UPA00545">
    <property type="reaction ID" value="UER00823"/>
</dbReference>
<dbReference type="EMBL" id="LEKV01004551">
    <property type="protein sequence ID" value="KVH94485.1"/>
    <property type="molecule type" value="Genomic_DNA"/>
</dbReference>
<evidence type="ECO:0000313" key="20">
    <source>
        <dbReference type="Proteomes" id="UP000243975"/>
    </source>
</evidence>
<dbReference type="InterPro" id="IPR035513">
    <property type="entry name" value="Invertase/methylesterase_inhib"/>
</dbReference>
<evidence type="ECO:0000256" key="8">
    <source>
        <dbReference type="ARBA" id="ARBA00022729"/>
    </source>
</evidence>
<dbReference type="GO" id="GO:0004857">
    <property type="term" value="F:enzyme inhibitor activity"/>
    <property type="evidence" value="ECO:0007669"/>
    <property type="project" value="InterPro"/>
</dbReference>
<gene>
    <name evidence="19" type="ORF">Ccrd_003442</name>
</gene>
<dbReference type="PROSITE" id="PS00503">
    <property type="entry name" value="PECTINESTERASE_2"/>
    <property type="match status" value="2"/>
</dbReference>
<feature type="active site" evidence="16">
    <location>
        <position position="365"/>
    </location>
</feature>
<evidence type="ECO:0000256" key="4">
    <source>
        <dbReference type="ARBA" id="ARBA00006027"/>
    </source>
</evidence>
<evidence type="ECO:0000256" key="14">
    <source>
        <dbReference type="ARBA" id="ARBA00047928"/>
    </source>
</evidence>
<keyword evidence="12" id="KW-0325">Glycoprotein</keyword>
<dbReference type="EC" id="3.1.1.11" evidence="6"/>
<comment type="similarity">
    <text evidence="5">In the C-terminal section; belongs to the pectinesterase family.</text>
</comment>
<evidence type="ECO:0000313" key="19">
    <source>
        <dbReference type="EMBL" id="KVH94485.1"/>
    </source>
</evidence>
<feature type="domain" description="Pectinesterase inhibitor" evidence="18">
    <location>
        <begin position="23"/>
        <end position="178"/>
    </location>
</feature>
<protein>
    <recommendedName>
        <fullName evidence="6">pectinesterase</fullName>
        <ecNumber evidence="6">3.1.1.11</ecNumber>
    </recommendedName>
</protein>
<comment type="pathway">
    <text evidence="3">Glycan metabolism; pectin degradation; 2-dehydro-3-deoxy-D-gluconate from pectin: step 1/5.</text>
</comment>
<reference evidence="19 20" key="1">
    <citation type="journal article" date="2016" name="Sci. Rep.">
        <title>The genome sequence of the outbreeding globe artichoke constructed de novo incorporating a phase-aware low-pass sequencing strategy of F1 progeny.</title>
        <authorList>
            <person name="Scaglione D."/>
            <person name="Reyes-Chin-Wo S."/>
            <person name="Acquadro A."/>
            <person name="Froenicke L."/>
            <person name="Portis E."/>
            <person name="Beitel C."/>
            <person name="Tirone M."/>
            <person name="Mauro R."/>
            <person name="Lo Monaco A."/>
            <person name="Mauromicale G."/>
            <person name="Faccioli P."/>
            <person name="Cattivelli L."/>
            <person name="Rieseberg L."/>
            <person name="Michelmore R."/>
            <person name="Lanteri S."/>
        </authorList>
    </citation>
    <scope>NUCLEOTIDE SEQUENCE [LARGE SCALE GENOMIC DNA]</scope>
    <source>
        <strain evidence="19">2C</strain>
    </source>
</reference>
<dbReference type="GO" id="GO:0030599">
    <property type="term" value="F:pectinesterase activity"/>
    <property type="evidence" value="ECO:0007669"/>
    <property type="project" value="UniProtKB-EC"/>
</dbReference>
<name>A0A103XPH8_CYNCS</name>
<comment type="catalytic activity">
    <reaction evidence="14">
        <text>[(1-&gt;4)-alpha-D-galacturonosyl methyl ester](n) + n H2O = [(1-&gt;4)-alpha-D-galacturonosyl](n) + n methanol + n H(+)</text>
        <dbReference type="Rhea" id="RHEA:22380"/>
        <dbReference type="Rhea" id="RHEA-COMP:14570"/>
        <dbReference type="Rhea" id="RHEA-COMP:14573"/>
        <dbReference type="ChEBI" id="CHEBI:15377"/>
        <dbReference type="ChEBI" id="CHEBI:15378"/>
        <dbReference type="ChEBI" id="CHEBI:17790"/>
        <dbReference type="ChEBI" id="CHEBI:140522"/>
        <dbReference type="ChEBI" id="CHEBI:140523"/>
        <dbReference type="EC" id="3.1.1.11"/>
    </reaction>
</comment>
<feature type="signal peptide" evidence="17">
    <location>
        <begin position="1"/>
        <end position="24"/>
    </location>
</feature>
<evidence type="ECO:0000256" key="13">
    <source>
        <dbReference type="ARBA" id="ARBA00023316"/>
    </source>
</evidence>
<dbReference type="InterPro" id="IPR033131">
    <property type="entry name" value="Pectinesterase_Asp_AS"/>
</dbReference>
<organism evidence="19 20">
    <name type="scientific">Cynara cardunculus var. scolymus</name>
    <name type="common">Globe artichoke</name>
    <name type="synonym">Cynara scolymus</name>
    <dbReference type="NCBI Taxonomy" id="59895"/>
    <lineage>
        <taxon>Eukaryota</taxon>
        <taxon>Viridiplantae</taxon>
        <taxon>Streptophyta</taxon>
        <taxon>Embryophyta</taxon>
        <taxon>Tracheophyta</taxon>
        <taxon>Spermatophyta</taxon>
        <taxon>Magnoliopsida</taxon>
        <taxon>eudicotyledons</taxon>
        <taxon>Gunneridae</taxon>
        <taxon>Pentapetalae</taxon>
        <taxon>asterids</taxon>
        <taxon>campanulids</taxon>
        <taxon>Asterales</taxon>
        <taxon>Asteraceae</taxon>
        <taxon>Carduoideae</taxon>
        <taxon>Cardueae</taxon>
        <taxon>Carduinae</taxon>
        <taxon>Cynara</taxon>
    </lineage>
</organism>
<dbReference type="STRING" id="59895.A0A103XPH8"/>
<evidence type="ECO:0000256" key="17">
    <source>
        <dbReference type="SAM" id="SignalP"/>
    </source>
</evidence>
<dbReference type="Pfam" id="PF01095">
    <property type="entry name" value="Pectinesterase"/>
    <property type="match status" value="2"/>
</dbReference>
<keyword evidence="13" id="KW-0961">Cell wall biogenesis/degradation</keyword>
<dbReference type="GO" id="GO:0045490">
    <property type="term" value="P:pectin catabolic process"/>
    <property type="evidence" value="ECO:0007669"/>
    <property type="project" value="UniProtKB-UniPathway"/>
</dbReference>
<dbReference type="SUPFAM" id="SSF101148">
    <property type="entry name" value="Plant invertase/pectin methylesterase inhibitor"/>
    <property type="match status" value="2"/>
</dbReference>
<keyword evidence="7" id="KW-0964">Secreted</keyword>
<evidence type="ECO:0000256" key="16">
    <source>
        <dbReference type="PROSITE-ProRule" id="PRU10040"/>
    </source>
</evidence>
<dbReference type="Pfam" id="PF04043">
    <property type="entry name" value="PMEI"/>
    <property type="match status" value="2"/>
</dbReference>
<evidence type="ECO:0000256" key="7">
    <source>
        <dbReference type="ARBA" id="ARBA00022525"/>
    </source>
</evidence>
<evidence type="ECO:0000256" key="10">
    <source>
        <dbReference type="ARBA" id="ARBA00023085"/>
    </source>
</evidence>
<dbReference type="NCBIfam" id="TIGR01614">
    <property type="entry name" value="PME_inhib"/>
    <property type="match status" value="1"/>
</dbReference>
<keyword evidence="8 17" id="KW-0732">Signal</keyword>
<evidence type="ECO:0000256" key="5">
    <source>
        <dbReference type="ARBA" id="ARBA00007786"/>
    </source>
</evidence>
<evidence type="ECO:0000256" key="9">
    <source>
        <dbReference type="ARBA" id="ARBA00022801"/>
    </source>
</evidence>
<evidence type="ECO:0000256" key="15">
    <source>
        <dbReference type="ARBA" id="ARBA00057335"/>
    </source>
</evidence>
<dbReference type="Gene3D" id="2.160.20.10">
    <property type="entry name" value="Single-stranded right-handed beta-helix, Pectin lyase-like"/>
    <property type="match status" value="2"/>
</dbReference>
<dbReference type="InterPro" id="IPR012334">
    <property type="entry name" value="Pectin_lyas_fold"/>
</dbReference>
<evidence type="ECO:0000256" key="2">
    <source>
        <dbReference type="ARBA" id="ARBA00004613"/>
    </source>
</evidence>